<dbReference type="PANTHER" id="PTHR23076">
    <property type="entry name" value="METALLOPROTEASE M41 FTSH"/>
    <property type="match status" value="1"/>
</dbReference>
<evidence type="ECO:0000313" key="19">
    <source>
        <dbReference type="EMBL" id="AAN54267.2"/>
    </source>
</evidence>
<feature type="region of interest" description="Disordered" evidence="17">
    <location>
        <begin position="606"/>
        <end position="652"/>
    </location>
</feature>
<dbReference type="InterPro" id="IPR003593">
    <property type="entry name" value="AAA+_ATPase"/>
</dbReference>
<dbReference type="Proteomes" id="UP000008186">
    <property type="component" value="Chromosome"/>
</dbReference>
<reference evidence="19 20" key="3">
    <citation type="journal article" date="2008" name="Appl. Environ. Microbiol.">
        <title>Identification of mobile elements and pseudogenes in the Shewanella oneidensis MR-1 genome.</title>
        <authorList>
            <person name="Romine M.F."/>
            <person name="Carlson T.S."/>
            <person name="Norbeck A.D."/>
            <person name="McCue L.A."/>
            <person name="Lipton M.S."/>
        </authorList>
    </citation>
    <scope>NUCLEOTIDE SEQUENCE [LARGE SCALE GENOMIC DNA]</scope>
    <source>
        <strain evidence="20">ATCC 700550 / JCM 31522 / CIP 106686 / LMG 19005 / NCIMB 14063 / MR-1</strain>
    </source>
</reference>
<dbReference type="Pfam" id="PF01434">
    <property type="entry name" value="Peptidase_M41"/>
    <property type="match status" value="1"/>
</dbReference>
<dbReference type="FunFam" id="3.40.50.300:FF:000001">
    <property type="entry name" value="ATP-dependent zinc metalloprotease FtsH"/>
    <property type="match status" value="1"/>
</dbReference>
<name>Q8EHM2_SHEON</name>
<evidence type="ECO:0000256" key="15">
    <source>
        <dbReference type="HAMAP-Rule" id="MF_01458"/>
    </source>
</evidence>
<evidence type="ECO:0000256" key="3">
    <source>
        <dbReference type="ARBA" id="ARBA00022475"/>
    </source>
</evidence>
<dbReference type="SUPFAM" id="SSF52540">
    <property type="entry name" value="P-loop containing nucleoside triphosphate hydrolases"/>
    <property type="match status" value="1"/>
</dbReference>
<gene>
    <name evidence="15 19" type="primary">ftsH</name>
    <name evidence="19" type="ordered locus">SO_1197</name>
</gene>
<dbReference type="InterPro" id="IPR005936">
    <property type="entry name" value="FtsH"/>
</dbReference>
<dbReference type="InterPro" id="IPR000642">
    <property type="entry name" value="Peptidase_M41"/>
</dbReference>
<dbReference type="Gene3D" id="1.20.58.760">
    <property type="entry name" value="Peptidase M41"/>
    <property type="match status" value="1"/>
</dbReference>
<dbReference type="HOGENOM" id="CLU_000688_16_2_6"/>
<accession>Q8EHM2</accession>
<dbReference type="GO" id="GO:0008270">
    <property type="term" value="F:zinc ion binding"/>
    <property type="evidence" value="ECO:0007669"/>
    <property type="project" value="UniProtKB-UniRule"/>
</dbReference>
<feature type="compositionally biased region" description="Basic and acidic residues" evidence="17">
    <location>
        <begin position="620"/>
        <end position="634"/>
    </location>
</feature>
<dbReference type="NCBIfam" id="TIGR01241">
    <property type="entry name" value="FtsH_fam"/>
    <property type="match status" value="1"/>
</dbReference>
<proteinExistence type="inferred from homology"/>
<keyword evidence="4 15" id="KW-0645">Protease</keyword>
<dbReference type="STRING" id="211586.SO_1197"/>
<keyword evidence="20" id="KW-1185">Reference proteome</keyword>
<feature type="binding site" evidence="15">
    <location>
        <begin position="197"/>
        <end position="204"/>
    </location>
    <ligand>
        <name>ATP</name>
        <dbReference type="ChEBI" id="CHEBI:30616"/>
    </ligand>
</feature>
<evidence type="ECO:0000256" key="13">
    <source>
        <dbReference type="ARBA" id="ARBA00023136"/>
    </source>
</evidence>
<dbReference type="eggNOG" id="COG0465">
    <property type="taxonomic scope" value="Bacteria"/>
</dbReference>
<keyword evidence="7 15" id="KW-0547">Nucleotide-binding</keyword>
<evidence type="ECO:0000256" key="4">
    <source>
        <dbReference type="ARBA" id="ARBA00022670"/>
    </source>
</evidence>
<dbReference type="GO" id="GO:0030163">
    <property type="term" value="P:protein catabolic process"/>
    <property type="evidence" value="ECO:0000318"/>
    <property type="project" value="GO_Central"/>
</dbReference>
<sequence length="652" mass="71561">MSDMAKNLILWVVIAVVLMSVFQGYSPSSSSSQKMDYSTFLDNVRDGQVATVEVKSDQRTIEGSKRTGEKFTTIMPLYDQDLINDLDRKGITMKGQEAEESGFLTQIFISWFPMLLLIGVWIFFMRQMQGGGGKGAMSFGKSKAKLMSEDQIKTTFADVAGCDEAKEEVKELVDYLRDPTKFQKLGGRIPTGVLMVGPPGTGKTLLAKAIAGESKVPFFTISGSDFVEMFVGVGASRVRDMFEQAKKSAPCIIFIDEIDAVGRQRGAGLGGGHDEREQTLNQMLVEMDGFEGNEGIIVIAATNRPDVLDSALLRPGRFDRQVVVGLPDVRGREQILKVHMRKVPLSEDVKASVIARGTPGFSGADLANLVNEAALFAARGNRRVVGMEEFERAKDKIMMGAERRSMVMSEAEKEMTAYHEAGHAIVGCLVPEHDPVHKVTIIPRGRALGVTFFLPEADAISQSRRKLESQISVAYGGRLAEELIYGTEKVSTGASQDIKYATSIARNMVTQWGFSDKLGPLLYAEEEGEVFLGRSMGKAKAMSDETATLIDTEVKAFIDKNYSRAKQILQDNVDILHSMKDALMKYETIDSLQIDDLMNRREVRQPADWQADENGSNDKGNGKGEPAVKVDEVVKSAPAEAELKDADESPVK</sequence>
<evidence type="ECO:0000256" key="5">
    <source>
        <dbReference type="ARBA" id="ARBA00022692"/>
    </source>
</evidence>
<evidence type="ECO:0000256" key="12">
    <source>
        <dbReference type="ARBA" id="ARBA00023049"/>
    </source>
</evidence>
<dbReference type="EC" id="3.4.24.-" evidence="15"/>
<dbReference type="KEGG" id="son:SO_1197"/>
<evidence type="ECO:0000256" key="17">
    <source>
        <dbReference type="SAM" id="MobiDB-lite"/>
    </source>
</evidence>
<keyword evidence="3 15" id="KW-1003">Cell membrane</keyword>
<comment type="cofactor">
    <cofactor evidence="15">
        <name>Zn(2+)</name>
        <dbReference type="ChEBI" id="CHEBI:29105"/>
    </cofactor>
    <text evidence="15">Binds 1 zinc ion per subunit.</text>
</comment>
<comment type="similarity">
    <text evidence="16">Belongs to the AAA ATPase family.</text>
</comment>
<comment type="similarity">
    <text evidence="14 15">In the central section; belongs to the AAA ATPase family.</text>
</comment>
<feature type="binding site" evidence="15">
    <location>
        <position position="419"/>
    </location>
    <ligand>
        <name>Zn(2+)</name>
        <dbReference type="ChEBI" id="CHEBI:29105"/>
        <note>catalytic</note>
    </ligand>
</feature>
<dbReference type="MEROPS" id="M41.001"/>
<dbReference type="Pfam" id="PF00004">
    <property type="entry name" value="AAA"/>
    <property type="match status" value="1"/>
</dbReference>
<keyword evidence="13 15" id="KW-0472">Membrane</keyword>
<comment type="subcellular location">
    <subcellularLocation>
        <location evidence="15">Cell inner membrane</location>
        <topology evidence="15">Multi-pass membrane protein</topology>
        <orientation evidence="15">Cytoplasmic side</orientation>
    </subcellularLocation>
    <subcellularLocation>
        <location evidence="1">Membrane</location>
    </subcellularLocation>
</comment>
<dbReference type="CDD" id="cd19501">
    <property type="entry name" value="RecA-like_FtsH"/>
    <property type="match status" value="1"/>
</dbReference>
<feature type="transmembrane region" description="Helical" evidence="15">
    <location>
        <begin position="103"/>
        <end position="124"/>
    </location>
</feature>
<feature type="binding site" evidence="15">
    <location>
        <position position="497"/>
    </location>
    <ligand>
        <name>Zn(2+)</name>
        <dbReference type="ChEBI" id="CHEBI:29105"/>
        <note>catalytic</note>
    </ligand>
</feature>
<dbReference type="PANTHER" id="PTHR23076:SF97">
    <property type="entry name" value="ATP-DEPENDENT ZINC METALLOPROTEASE YME1L1"/>
    <property type="match status" value="1"/>
</dbReference>
<dbReference type="InterPro" id="IPR027417">
    <property type="entry name" value="P-loop_NTPase"/>
</dbReference>
<dbReference type="GO" id="GO:0005886">
    <property type="term" value="C:plasma membrane"/>
    <property type="evidence" value="ECO:0000318"/>
    <property type="project" value="GO_Central"/>
</dbReference>
<dbReference type="FunFam" id="1.20.58.760:FF:000001">
    <property type="entry name" value="ATP-dependent zinc metalloprotease FtsH"/>
    <property type="match status" value="1"/>
</dbReference>
<dbReference type="Pfam" id="PF06480">
    <property type="entry name" value="FtsH_ext"/>
    <property type="match status" value="1"/>
</dbReference>
<evidence type="ECO:0000313" key="20">
    <source>
        <dbReference type="Proteomes" id="UP000008186"/>
    </source>
</evidence>
<keyword evidence="10 15" id="KW-0067">ATP-binding</keyword>
<protein>
    <recommendedName>
        <fullName evidence="15">ATP-dependent zinc metalloprotease FtsH</fullName>
        <ecNumber evidence="15">3.4.24.-</ecNumber>
    </recommendedName>
</protein>
<evidence type="ECO:0000256" key="2">
    <source>
        <dbReference type="ARBA" id="ARBA00010044"/>
    </source>
</evidence>
<dbReference type="Gene3D" id="1.10.8.60">
    <property type="match status" value="1"/>
</dbReference>
<evidence type="ECO:0000256" key="16">
    <source>
        <dbReference type="RuleBase" id="RU003651"/>
    </source>
</evidence>
<evidence type="ECO:0000256" key="10">
    <source>
        <dbReference type="ARBA" id="ARBA00022840"/>
    </source>
</evidence>
<dbReference type="GO" id="GO:0004222">
    <property type="term" value="F:metalloendopeptidase activity"/>
    <property type="evidence" value="ECO:0007669"/>
    <property type="project" value="InterPro"/>
</dbReference>
<dbReference type="HAMAP" id="MF_01458">
    <property type="entry name" value="FtsH"/>
    <property type="match status" value="1"/>
</dbReference>
<feature type="compositionally biased region" description="Basic and acidic residues" evidence="17">
    <location>
        <begin position="641"/>
        <end position="652"/>
    </location>
</feature>
<reference evidence="19 20" key="2">
    <citation type="journal article" date="2005" name="Proteomics">
        <title>Global detection and characterization of hypothetical proteins in Shewanella oneidensis MR-1 using LC-MS based proteomics.</title>
        <authorList>
            <person name="Elias D.A."/>
            <person name="Monroe M.E."/>
            <person name="Marshall M.J."/>
            <person name="Romine M.F."/>
            <person name="Belieav A.S."/>
            <person name="Fredrickson J.K."/>
            <person name="Anderson G.A."/>
            <person name="Smith R.D."/>
            <person name="Lipton M.S."/>
        </authorList>
    </citation>
    <scope>NUCLEOTIDE SEQUENCE [LARGE SCALE GENOMIC DNA]</scope>
    <source>
        <strain evidence="20">ATCC 700550 / JCM 31522 / CIP 106686 / LMG 19005 / NCIMB 14063 / MR-1</strain>
    </source>
</reference>
<evidence type="ECO:0000256" key="11">
    <source>
        <dbReference type="ARBA" id="ARBA00022989"/>
    </source>
</evidence>
<comment type="subunit">
    <text evidence="15">Homohexamer.</text>
</comment>
<comment type="caution">
    <text evidence="15">Lacks conserved residue(s) required for the propagation of feature annotation.</text>
</comment>
<keyword evidence="11 15" id="KW-1133">Transmembrane helix</keyword>
<dbReference type="Gene3D" id="3.40.50.300">
    <property type="entry name" value="P-loop containing nucleotide triphosphate hydrolases"/>
    <property type="match status" value="1"/>
</dbReference>
<organism evidence="19 20">
    <name type="scientific">Shewanella oneidensis (strain ATCC 700550 / JCM 31522 / CIP 106686 / LMG 19005 / NCIMB 14063 / MR-1)</name>
    <dbReference type="NCBI Taxonomy" id="211586"/>
    <lineage>
        <taxon>Bacteria</taxon>
        <taxon>Pseudomonadati</taxon>
        <taxon>Pseudomonadota</taxon>
        <taxon>Gammaproteobacteria</taxon>
        <taxon>Alteromonadales</taxon>
        <taxon>Shewanellaceae</taxon>
        <taxon>Shewanella</taxon>
    </lineage>
</organism>
<dbReference type="InterPro" id="IPR011546">
    <property type="entry name" value="Pept_M41_FtsH_extracell"/>
</dbReference>
<evidence type="ECO:0000256" key="6">
    <source>
        <dbReference type="ARBA" id="ARBA00022723"/>
    </source>
</evidence>
<evidence type="ECO:0000256" key="9">
    <source>
        <dbReference type="ARBA" id="ARBA00022833"/>
    </source>
</evidence>
<comment type="function">
    <text evidence="15">Acts as a processive, ATP-dependent zinc metallopeptidase for both cytoplasmic and membrane proteins. Plays a role in the quality control of integral membrane proteins.</text>
</comment>
<dbReference type="GO" id="GO:0005524">
    <property type="term" value="F:ATP binding"/>
    <property type="evidence" value="ECO:0007669"/>
    <property type="project" value="UniProtKB-UniRule"/>
</dbReference>
<dbReference type="PATRIC" id="fig|211586.12.peg.1149"/>
<keyword evidence="15" id="KW-0997">Cell inner membrane</keyword>
<keyword evidence="6 15" id="KW-0479">Metal-binding</keyword>
<evidence type="ECO:0000256" key="1">
    <source>
        <dbReference type="ARBA" id="ARBA00004370"/>
    </source>
</evidence>
<keyword evidence="5 15" id="KW-0812">Transmembrane</keyword>
<dbReference type="InterPro" id="IPR003959">
    <property type="entry name" value="ATPase_AAA_core"/>
</dbReference>
<feature type="active site" evidence="15">
    <location>
        <position position="420"/>
    </location>
</feature>
<reference evidence="19 20" key="4">
    <citation type="journal article" date="2011" name="BMC Genomics">
        <title>Genome-wide protein localization prediction strategies for gram negative bacteria.</title>
        <authorList>
            <person name="Romine M.F."/>
        </authorList>
    </citation>
    <scope>NUCLEOTIDE SEQUENCE [LARGE SCALE GENOMIC DNA]</scope>
    <source>
        <strain evidence="20">ATCC 700550 / JCM 31522 / CIP 106686 / LMG 19005 / NCIMB 14063 / MR-1</strain>
    </source>
</reference>
<evidence type="ECO:0000259" key="18">
    <source>
        <dbReference type="SMART" id="SM00382"/>
    </source>
</evidence>
<dbReference type="Gene3D" id="3.30.720.210">
    <property type="match status" value="1"/>
</dbReference>
<dbReference type="InterPro" id="IPR003960">
    <property type="entry name" value="ATPase_AAA_CS"/>
</dbReference>
<comment type="similarity">
    <text evidence="2 15">In the C-terminal section; belongs to the peptidase M41 family.</text>
</comment>
<dbReference type="AlphaFoldDB" id="Q8EHM2"/>
<keyword evidence="12 15" id="KW-0482">Metalloprotease</keyword>
<dbReference type="PROSITE" id="PS00674">
    <property type="entry name" value="AAA"/>
    <property type="match status" value="1"/>
</dbReference>
<dbReference type="FunFam" id="1.10.8.60:FF:000001">
    <property type="entry name" value="ATP-dependent zinc metalloprotease FtsH"/>
    <property type="match status" value="1"/>
</dbReference>
<dbReference type="SUPFAM" id="SSF140990">
    <property type="entry name" value="FtsH protease domain-like"/>
    <property type="match status" value="1"/>
</dbReference>
<dbReference type="InterPro" id="IPR037219">
    <property type="entry name" value="Peptidase_M41-like"/>
</dbReference>
<dbReference type="InterPro" id="IPR041569">
    <property type="entry name" value="AAA_lid_3"/>
</dbReference>
<dbReference type="OrthoDB" id="9809379at2"/>
<dbReference type="PaxDb" id="211586-SO_1197"/>
<evidence type="ECO:0000256" key="14">
    <source>
        <dbReference type="ARBA" id="ARBA00061570"/>
    </source>
</evidence>
<dbReference type="PhylomeDB" id="Q8EHM2"/>
<feature type="binding site" evidence="15">
    <location>
        <position position="423"/>
    </location>
    <ligand>
        <name>Zn(2+)</name>
        <dbReference type="ChEBI" id="CHEBI:29105"/>
        <note>catalytic</note>
    </ligand>
</feature>
<dbReference type="BioCyc" id="SONE211586:G1GMP-1107-MONOMER"/>
<feature type="domain" description="AAA+ ATPase" evidence="18">
    <location>
        <begin position="189"/>
        <end position="328"/>
    </location>
</feature>
<dbReference type="GO" id="GO:0016887">
    <property type="term" value="F:ATP hydrolysis activity"/>
    <property type="evidence" value="ECO:0007669"/>
    <property type="project" value="UniProtKB-UniRule"/>
</dbReference>
<evidence type="ECO:0000256" key="7">
    <source>
        <dbReference type="ARBA" id="ARBA00022741"/>
    </source>
</evidence>
<dbReference type="GO" id="GO:0004176">
    <property type="term" value="F:ATP-dependent peptidase activity"/>
    <property type="evidence" value="ECO:0000318"/>
    <property type="project" value="GO_Central"/>
</dbReference>
<dbReference type="Pfam" id="PF17862">
    <property type="entry name" value="AAA_lid_3"/>
    <property type="match status" value="1"/>
</dbReference>
<dbReference type="EMBL" id="AE014299">
    <property type="protein sequence ID" value="AAN54267.2"/>
    <property type="molecule type" value="Genomic_DNA"/>
</dbReference>
<keyword evidence="9 15" id="KW-0862">Zinc</keyword>
<dbReference type="NCBIfam" id="NF008004">
    <property type="entry name" value="PRK10733.1"/>
    <property type="match status" value="1"/>
</dbReference>
<keyword evidence="8 15" id="KW-0378">Hydrolase</keyword>
<dbReference type="GO" id="GO:0006508">
    <property type="term" value="P:proteolysis"/>
    <property type="evidence" value="ECO:0000318"/>
    <property type="project" value="GO_Central"/>
</dbReference>
<evidence type="ECO:0000256" key="8">
    <source>
        <dbReference type="ARBA" id="ARBA00022801"/>
    </source>
</evidence>
<dbReference type="SMART" id="SM00382">
    <property type="entry name" value="AAA"/>
    <property type="match status" value="1"/>
</dbReference>
<reference evidence="19 20" key="1">
    <citation type="journal article" date="2002" name="Nat. Biotechnol.">
        <title>Genome sequence of the dissimilatory metal ion-reducing bacterium Shewanella oneidensis.</title>
        <authorList>
            <person name="Heidelberg J.F."/>
            <person name="Paulsen I.T."/>
            <person name="Nelson K.E."/>
            <person name="Gaidos E.J."/>
            <person name="Nelson W.C."/>
            <person name="Read T.D."/>
            <person name="Eisen J.A."/>
            <person name="Seshadri R."/>
            <person name="Ward N."/>
            <person name="Methe B."/>
            <person name="Clayton R.A."/>
            <person name="Meyer T."/>
            <person name="Tsapin A."/>
            <person name="Scott J."/>
            <person name="Beanan M."/>
            <person name="Brinkac L."/>
            <person name="Daugherty S."/>
            <person name="DeBoy R.T."/>
            <person name="Dodson R.J."/>
            <person name="Durkin A.S."/>
            <person name="Haft D.H."/>
            <person name="Kolonay J.F."/>
            <person name="Madupu R."/>
            <person name="Peterson J.D."/>
            <person name="Umayam L.A."/>
            <person name="White O."/>
            <person name="Wolf A.M."/>
            <person name="Vamathevan J."/>
            <person name="Weidman J."/>
            <person name="Impraim M."/>
            <person name="Lee K."/>
            <person name="Berry K."/>
            <person name="Lee C."/>
            <person name="Mueller J."/>
            <person name="Khouri H."/>
            <person name="Gill J."/>
            <person name="Utterback T.R."/>
            <person name="McDonald L.A."/>
            <person name="Feldblyum T.V."/>
            <person name="Smith H.O."/>
            <person name="Venter J.C."/>
            <person name="Nealson K.H."/>
            <person name="Fraser C.M."/>
        </authorList>
    </citation>
    <scope>NUCLEOTIDE SEQUENCE [LARGE SCALE GENOMIC DNA]</scope>
    <source>
        <strain evidence="20">ATCC 700550 / JCM 31522 / CIP 106686 / LMG 19005 / NCIMB 14063 / MR-1</strain>
    </source>
</reference>